<dbReference type="AlphaFoldDB" id="A0A2S6AQT7"/>
<accession>A0A2S6AQT7</accession>
<dbReference type="GO" id="GO:0006950">
    <property type="term" value="P:response to stress"/>
    <property type="evidence" value="ECO:0007669"/>
    <property type="project" value="TreeGrafter"/>
</dbReference>
<dbReference type="Pfam" id="PF12802">
    <property type="entry name" value="MarR_2"/>
    <property type="match status" value="1"/>
</dbReference>
<comment type="caution">
    <text evidence="2">The sequence shown here is derived from an EMBL/GenBank/DDBJ whole genome shotgun (WGS) entry which is preliminary data.</text>
</comment>
<name>A0A2S6AQT7_9NOCA</name>
<evidence type="ECO:0000313" key="2">
    <source>
        <dbReference type="EMBL" id="PPJ37559.1"/>
    </source>
</evidence>
<dbReference type="InterPro" id="IPR000835">
    <property type="entry name" value="HTH_MarR-typ"/>
</dbReference>
<dbReference type="PANTHER" id="PTHR33164:SF43">
    <property type="entry name" value="HTH-TYPE TRANSCRIPTIONAL REPRESSOR YETL"/>
    <property type="match status" value="1"/>
</dbReference>
<organism evidence="2 3">
    <name type="scientific">Nocardia nova</name>
    <dbReference type="NCBI Taxonomy" id="37330"/>
    <lineage>
        <taxon>Bacteria</taxon>
        <taxon>Bacillati</taxon>
        <taxon>Actinomycetota</taxon>
        <taxon>Actinomycetes</taxon>
        <taxon>Mycobacteriales</taxon>
        <taxon>Nocardiaceae</taxon>
        <taxon>Nocardia</taxon>
    </lineage>
</organism>
<proteinExistence type="predicted"/>
<evidence type="ECO:0000259" key="1">
    <source>
        <dbReference type="PROSITE" id="PS50995"/>
    </source>
</evidence>
<dbReference type="Proteomes" id="UP000239874">
    <property type="component" value="Unassembled WGS sequence"/>
</dbReference>
<dbReference type="SUPFAM" id="SSF46785">
    <property type="entry name" value="Winged helix' DNA-binding domain"/>
    <property type="match status" value="1"/>
</dbReference>
<dbReference type="EMBL" id="PSZC01000009">
    <property type="protein sequence ID" value="PPJ37559.1"/>
    <property type="molecule type" value="Genomic_DNA"/>
</dbReference>
<dbReference type="InterPro" id="IPR036388">
    <property type="entry name" value="WH-like_DNA-bd_sf"/>
</dbReference>
<feature type="domain" description="HTH marR-type" evidence="1">
    <location>
        <begin position="44"/>
        <end position="180"/>
    </location>
</feature>
<dbReference type="OrthoDB" id="4557196at2"/>
<dbReference type="PANTHER" id="PTHR33164">
    <property type="entry name" value="TRANSCRIPTIONAL REGULATOR, MARR FAMILY"/>
    <property type="match status" value="1"/>
</dbReference>
<protein>
    <submittedName>
        <fullName evidence="2">MarR family transcriptional regulator</fullName>
    </submittedName>
</protein>
<evidence type="ECO:0000313" key="3">
    <source>
        <dbReference type="Proteomes" id="UP000239874"/>
    </source>
</evidence>
<dbReference type="InterPro" id="IPR036390">
    <property type="entry name" value="WH_DNA-bd_sf"/>
</dbReference>
<dbReference type="SMART" id="SM00347">
    <property type="entry name" value="HTH_MARR"/>
    <property type="match status" value="1"/>
</dbReference>
<gene>
    <name evidence="2" type="ORF">C5E45_15060</name>
</gene>
<reference evidence="2 3" key="1">
    <citation type="submission" date="2018-02" db="EMBL/GenBank/DDBJ databases">
        <title>8 Nocardia nova and 1 Nocardia cyriacigeorgica strain used for evolution to TMP-SMX.</title>
        <authorList>
            <person name="Mehta H."/>
            <person name="Weng J."/>
            <person name="Shamoo Y."/>
        </authorList>
    </citation>
    <scope>NUCLEOTIDE SEQUENCE [LARGE SCALE GENOMIC DNA]</scope>
    <source>
        <strain evidence="2 3">MDA3139</strain>
    </source>
</reference>
<dbReference type="GO" id="GO:0003700">
    <property type="term" value="F:DNA-binding transcription factor activity"/>
    <property type="evidence" value="ECO:0007669"/>
    <property type="project" value="InterPro"/>
</dbReference>
<sequence length="198" mass="21094">MAAVSRAVSGSVTWTPETRGSKEKHHYRCIMTDVSCHLPIWDTGRMDLSELRRLGRALSNAALTSMHLAVDNSLTGTEVAVLDCLRVQDGLTVGEIARRSGFAQSRVSTVVAELSGRGLVEIGTDPGDRRRSLVTGTPALVKLLADSPELDATPTLLTLFADLPDAEAKELIAALESAARAIEPKAAAYRDRTGGTGR</sequence>
<dbReference type="Gene3D" id="1.10.10.10">
    <property type="entry name" value="Winged helix-like DNA-binding domain superfamily/Winged helix DNA-binding domain"/>
    <property type="match status" value="1"/>
</dbReference>
<dbReference type="InterPro" id="IPR039422">
    <property type="entry name" value="MarR/SlyA-like"/>
</dbReference>
<dbReference type="PROSITE" id="PS50995">
    <property type="entry name" value="HTH_MARR_2"/>
    <property type="match status" value="1"/>
</dbReference>